<dbReference type="AlphaFoldDB" id="A0A7S2DZS4"/>
<evidence type="ECO:0000256" key="6">
    <source>
        <dbReference type="ARBA" id="ARBA00022777"/>
    </source>
</evidence>
<keyword evidence="5 10" id="KW-0812">Transmembrane</keyword>
<evidence type="ECO:0000256" key="4">
    <source>
        <dbReference type="ARBA" id="ARBA00022679"/>
    </source>
</evidence>
<dbReference type="GO" id="GO:0005789">
    <property type="term" value="C:endoplasmic reticulum membrane"/>
    <property type="evidence" value="ECO:0007669"/>
    <property type="project" value="UniProtKB-SubCell"/>
</dbReference>
<evidence type="ECO:0000256" key="2">
    <source>
        <dbReference type="ARBA" id="ARBA00010794"/>
    </source>
</evidence>
<evidence type="ECO:0000256" key="8">
    <source>
        <dbReference type="ARBA" id="ARBA00022989"/>
    </source>
</evidence>
<keyword evidence="7" id="KW-0256">Endoplasmic reticulum</keyword>
<comment type="similarity">
    <text evidence="2">Belongs to the polyprenol kinase family.</text>
</comment>
<evidence type="ECO:0000313" key="11">
    <source>
        <dbReference type="EMBL" id="CAD9467185.1"/>
    </source>
</evidence>
<evidence type="ECO:0000256" key="10">
    <source>
        <dbReference type="SAM" id="Phobius"/>
    </source>
</evidence>
<dbReference type="EMBL" id="HBGS01050855">
    <property type="protein sequence ID" value="CAD9467185.1"/>
    <property type="molecule type" value="Transcribed_RNA"/>
</dbReference>
<gene>
    <name evidence="11" type="ORF">DSPE1174_LOCUS26388</name>
</gene>
<dbReference type="PANTHER" id="PTHR13205">
    <property type="entry name" value="TRANSMEMBRANE PROTEIN 15-RELATED"/>
    <property type="match status" value="1"/>
</dbReference>
<dbReference type="GO" id="GO:0004168">
    <property type="term" value="F:dolichol kinase activity"/>
    <property type="evidence" value="ECO:0007669"/>
    <property type="project" value="UniProtKB-EC"/>
</dbReference>
<dbReference type="EC" id="2.7.1.108" evidence="3"/>
<evidence type="ECO:0000256" key="5">
    <source>
        <dbReference type="ARBA" id="ARBA00022692"/>
    </source>
</evidence>
<organism evidence="11">
    <name type="scientific">Octactis speculum</name>
    <dbReference type="NCBI Taxonomy" id="3111310"/>
    <lineage>
        <taxon>Eukaryota</taxon>
        <taxon>Sar</taxon>
        <taxon>Stramenopiles</taxon>
        <taxon>Ochrophyta</taxon>
        <taxon>Dictyochophyceae</taxon>
        <taxon>Dictyochales</taxon>
        <taxon>Dictyochaceae</taxon>
        <taxon>Octactis</taxon>
    </lineage>
</organism>
<feature type="transmembrane region" description="Helical" evidence="10">
    <location>
        <begin position="169"/>
        <end position="189"/>
    </location>
</feature>
<protein>
    <recommendedName>
        <fullName evidence="3">dolichol kinase</fullName>
        <ecNumber evidence="3">2.7.1.108</ecNumber>
    </recommendedName>
</protein>
<evidence type="ECO:0000256" key="9">
    <source>
        <dbReference type="ARBA" id="ARBA00023136"/>
    </source>
</evidence>
<keyword evidence="4" id="KW-0808">Transferase</keyword>
<keyword evidence="6" id="KW-0418">Kinase</keyword>
<accession>A0A7S2DZS4</accession>
<comment type="subcellular location">
    <subcellularLocation>
        <location evidence="1">Endoplasmic reticulum membrane</location>
        <topology evidence="1">Multi-pass membrane protein</topology>
    </subcellularLocation>
</comment>
<feature type="transmembrane region" description="Helical" evidence="10">
    <location>
        <begin position="16"/>
        <end position="37"/>
    </location>
</feature>
<dbReference type="PANTHER" id="PTHR13205:SF15">
    <property type="entry name" value="DOLICHOL KINASE"/>
    <property type="match status" value="1"/>
</dbReference>
<feature type="transmembrane region" description="Helical" evidence="10">
    <location>
        <begin position="209"/>
        <end position="226"/>
    </location>
</feature>
<feature type="transmembrane region" description="Helical" evidence="10">
    <location>
        <begin position="49"/>
        <end position="64"/>
    </location>
</feature>
<feature type="transmembrane region" description="Helical" evidence="10">
    <location>
        <begin position="129"/>
        <end position="149"/>
    </location>
</feature>
<keyword evidence="8 10" id="KW-1133">Transmembrane helix</keyword>
<dbReference type="GO" id="GO:0043048">
    <property type="term" value="P:dolichyl monophosphate biosynthetic process"/>
    <property type="evidence" value="ECO:0007669"/>
    <property type="project" value="TreeGrafter"/>
</dbReference>
<proteinExistence type="inferred from homology"/>
<evidence type="ECO:0000256" key="3">
    <source>
        <dbReference type="ARBA" id="ARBA00012132"/>
    </source>
</evidence>
<keyword evidence="9 10" id="KW-0472">Membrane</keyword>
<evidence type="ECO:0000256" key="1">
    <source>
        <dbReference type="ARBA" id="ARBA00004477"/>
    </source>
</evidence>
<dbReference type="InterPro" id="IPR032974">
    <property type="entry name" value="Polypren_kinase"/>
</dbReference>
<name>A0A7S2DZS4_9STRA</name>
<reference evidence="11" key="1">
    <citation type="submission" date="2021-01" db="EMBL/GenBank/DDBJ databases">
        <authorList>
            <person name="Corre E."/>
            <person name="Pelletier E."/>
            <person name="Niang G."/>
            <person name="Scheremetjew M."/>
            <person name="Finn R."/>
            <person name="Kale V."/>
            <person name="Holt S."/>
            <person name="Cochrane G."/>
            <person name="Meng A."/>
            <person name="Brown T."/>
            <person name="Cohen L."/>
        </authorList>
    </citation>
    <scope>NUCLEOTIDE SEQUENCE</scope>
    <source>
        <strain evidence="11">CCMP1381</strain>
    </source>
</reference>
<sequence length="282" mass="30708">MRVGHLRKGGSSLERVYVLVYWASLLVLFFAIVVPMLEARLERIVVRKLFHLLAVVLFAPVTIADPDLMSLAYAGATALLVIAEAFRVAKAGAVGRFIGTLWCRFVDEREMTEASYAYSKDKAQSNRPGSALVLTPIYLLIGCALPLWISHFLFQSCRPVSGAAQMNLAQMNLAGVAAIGVGDAMAAIVGKTIGRNKWPDSSRTFEGSFSFWIGLVVFYTVMQHSIFSDAAYHAGITANSMKTSSMGYKCVLFLMVSLLEACTTQMDNLVLPLFTLTGLGLC</sequence>
<evidence type="ECO:0000256" key="7">
    <source>
        <dbReference type="ARBA" id="ARBA00022824"/>
    </source>
</evidence>